<keyword evidence="2" id="KW-1133">Transmembrane helix</keyword>
<reference evidence="4" key="1">
    <citation type="submission" date="2016-10" db="EMBL/GenBank/DDBJ databases">
        <authorList>
            <person name="Varghese N."/>
            <person name="Submissions S."/>
        </authorList>
    </citation>
    <scope>NUCLEOTIDE SEQUENCE [LARGE SCALE GENOMIC DNA]</scope>
    <source>
        <strain evidence="4">CGMCC 1.6495</strain>
    </source>
</reference>
<evidence type="ECO:0008006" key="5">
    <source>
        <dbReference type="Google" id="ProtNLM"/>
    </source>
</evidence>
<feature type="region of interest" description="Disordered" evidence="1">
    <location>
        <begin position="389"/>
        <end position="409"/>
    </location>
</feature>
<keyword evidence="4" id="KW-1185">Reference proteome</keyword>
<dbReference type="Proteomes" id="UP000198505">
    <property type="component" value="Unassembled WGS sequence"/>
</dbReference>
<sequence>MSWGIGQTQGQQPSGSQEGDAHRKVIGLVPAPEMPAEVSRRIIDRLPPLLADYVDDRLSWEVELIVDPLIGAAEDSTYIVGNLINYKQQRQWDYVICITDLPIRKRNRFVVAEASKANSVALISLPTFGATTIRRRLCEAILQLANEMHHGSSVEDRTRQSRHTSRSRKVHESLRGQGAWQLLGTHLYEKLFPIRRLTLTSEEHTIDVRFIAETWINGNLRILAGMVRANRPWTIFPAFKGVIAAAFATGTYGLVFPNLWQLSDHYGWPRLVLLMVVAMLAMIAWIILAHNLWEPPRKASSPYLARLYNAVTVLTLSAGVAFYYAILLILFCIVALVFVPFDMLETKLGHTIELLDYIVLAWLTTSVATFVGALGVGLEDEETVRNATYGYRQRHRNQRKGEGRNDLAE</sequence>
<feature type="transmembrane region" description="Helical" evidence="2">
    <location>
        <begin position="313"/>
        <end position="339"/>
    </location>
</feature>
<dbReference type="AlphaFoldDB" id="A0A1H9QX21"/>
<feature type="compositionally biased region" description="Basic and acidic residues" evidence="1">
    <location>
        <begin position="399"/>
        <end position="409"/>
    </location>
</feature>
<dbReference type="RefSeq" id="WP_092825273.1">
    <property type="nucleotide sequence ID" value="NZ_FOGS01000002.1"/>
</dbReference>
<feature type="region of interest" description="Disordered" evidence="1">
    <location>
        <begin position="1"/>
        <end position="21"/>
    </location>
</feature>
<evidence type="ECO:0000313" key="4">
    <source>
        <dbReference type="Proteomes" id="UP000198505"/>
    </source>
</evidence>
<organism evidence="3 4">
    <name type="scientific">Vreelandella subterranea</name>
    <dbReference type="NCBI Taxonomy" id="416874"/>
    <lineage>
        <taxon>Bacteria</taxon>
        <taxon>Pseudomonadati</taxon>
        <taxon>Pseudomonadota</taxon>
        <taxon>Gammaproteobacteria</taxon>
        <taxon>Oceanospirillales</taxon>
        <taxon>Halomonadaceae</taxon>
        <taxon>Vreelandella</taxon>
    </lineage>
</organism>
<proteinExistence type="predicted"/>
<protein>
    <recommendedName>
        <fullName evidence="5">5,10-methylene-tetrahydrofolate dehydrogenase</fullName>
    </recommendedName>
</protein>
<feature type="transmembrane region" description="Helical" evidence="2">
    <location>
        <begin position="272"/>
        <end position="293"/>
    </location>
</feature>
<evidence type="ECO:0000256" key="1">
    <source>
        <dbReference type="SAM" id="MobiDB-lite"/>
    </source>
</evidence>
<dbReference type="EMBL" id="FOGS01000002">
    <property type="protein sequence ID" value="SER64253.1"/>
    <property type="molecule type" value="Genomic_DNA"/>
</dbReference>
<gene>
    <name evidence="3" type="ORF">SAMN04487958_102101</name>
</gene>
<feature type="compositionally biased region" description="Basic residues" evidence="1">
    <location>
        <begin position="160"/>
        <end position="169"/>
    </location>
</feature>
<evidence type="ECO:0000256" key="2">
    <source>
        <dbReference type="SAM" id="Phobius"/>
    </source>
</evidence>
<feature type="region of interest" description="Disordered" evidence="1">
    <location>
        <begin position="152"/>
        <end position="172"/>
    </location>
</feature>
<accession>A0A1H9QX21</accession>
<feature type="transmembrane region" description="Helical" evidence="2">
    <location>
        <begin position="359"/>
        <end position="378"/>
    </location>
</feature>
<feature type="transmembrane region" description="Helical" evidence="2">
    <location>
        <begin position="238"/>
        <end position="260"/>
    </location>
</feature>
<dbReference type="STRING" id="416874.SAMN04487958_102101"/>
<feature type="compositionally biased region" description="Low complexity" evidence="1">
    <location>
        <begin position="1"/>
        <end position="18"/>
    </location>
</feature>
<evidence type="ECO:0000313" key="3">
    <source>
        <dbReference type="EMBL" id="SER64253.1"/>
    </source>
</evidence>
<keyword evidence="2" id="KW-0472">Membrane</keyword>
<name>A0A1H9QX21_9GAMM</name>
<keyword evidence="2" id="KW-0812">Transmembrane</keyword>